<dbReference type="InterPro" id="IPR013740">
    <property type="entry name" value="Redoxin"/>
</dbReference>
<feature type="active site" description="Cysteine sulfenic acid (-SOH) intermediate" evidence="5">
    <location>
        <position position="49"/>
    </location>
</feature>
<dbReference type="Pfam" id="PF08534">
    <property type="entry name" value="Redoxin"/>
    <property type="match status" value="1"/>
</dbReference>
<dbReference type="SUPFAM" id="SSF52833">
    <property type="entry name" value="Thioredoxin-like"/>
    <property type="match status" value="1"/>
</dbReference>
<dbReference type="InterPro" id="IPR036249">
    <property type="entry name" value="Thioredoxin-like_sf"/>
</dbReference>
<dbReference type="GO" id="GO:0042744">
    <property type="term" value="P:hydrogen peroxide catabolic process"/>
    <property type="evidence" value="ECO:0007669"/>
    <property type="project" value="TreeGrafter"/>
</dbReference>
<name>A0A0D0Q8W2_9RHOB</name>
<evidence type="ECO:0000256" key="4">
    <source>
        <dbReference type="ARBA" id="ARBA00023284"/>
    </source>
</evidence>
<reference evidence="8 9" key="1">
    <citation type="submission" date="2013-01" db="EMBL/GenBank/DDBJ databases">
        <authorList>
            <person name="Fiebig A."/>
            <person name="Goeker M."/>
            <person name="Klenk H.-P.P."/>
        </authorList>
    </citation>
    <scope>NUCLEOTIDE SEQUENCE [LARGE SCALE GENOMIC DNA]</scope>
    <source>
        <strain evidence="8 9">DSM 24838</strain>
    </source>
</reference>
<comment type="similarity">
    <text evidence="6">Belongs to the peroxiredoxin family. Prx5 subfamily.</text>
</comment>
<dbReference type="PATRIC" id="fig|1123501.6.peg.279"/>
<dbReference type="CDD" id="cd03013">
    <property type="entry name" value="PRX5_like"/>
    <property type="match status" value="1"/>
</dbReference>
<evidence type="ECO:0000256" key="6">
    <source>
        <dbReference type="RuleBase" id="RU366011"/>
    </source>
</evidence>
<dbReference type="EC" id="1.11.1.27" evidence="6"/>
<evidence type="ECO:0000256" key="5">
    <source>
        <dbReference type="PIRSR" id="PIRSR637944-1"/>
    </source>
</evidence>
<keyword evidence="2 6" id="KW-0049">Antioxidant</keyword>
<evidence type="ECO:0000256" key="1">
    <source>
        <dbReference type="ARBA" id="ARBA00022559"/>
    </source>
</evidence>
<dbReference type="GO" id="GO:0008379">
    <property type="term" value="F:thioredoxin peroxidase activity"/>
    <property type="evidence" value="ECO:0007669"/>
    <property type="project" value="InterPro"/>
</dbReference>
<dbReference type="OrthoDB" id="9800621at2"/>
<dbReference type="PANTHER" id="PTHR10430:SF16">
    <property type="entry name" value="PEROXIREDOXIN-5, MITOCHONDRIAL"/>
    <property type="match status" value="1"/>
</dbReference>
<dbReference type="eggNOG" id="COG0678">
    <property type="taxonomic scope" value="Bacteria"/>
</dbReference>
<dbReference type="PROSITE" id="PS51352">
    <property type="entry name" value="THIOREDOXIN_2"/>
    <property type="match status" value="1"/>
</dbReference>
<feature type="domain" description="Thioredoxin" evidence="7">
    <location>
        <begin position="3"/>
        <end position="162"/>
    </location>
</feature>
<dbReference type="FunFam" id="3.40.30.10:FF:000020">
    <property type="entry name" value="Peroxiredoxin"/>
    <property type="match status" value="1"/>
</dbReference>
<evidence type="ECO:0000256" key="2">
    <source>
        <dbReference type="ARBA" id="ARBA00022862"/>
    </source>
</evidence>
<comment type="caution">
    <text evidence="8">The sequence shown here is derived from an EMBL/GenBank/DDBJ whole genome shotgun (WGS) entry which is preliminary data.</text>
</comment>
<dbReference type="GO" id="GO:0034599">
    <property type="term" value="P:cellular response to oxidative stress"/>
    <property type="evidence" value="ECO:0007669"/>
    <property type="project" value="InterPro"/>
</dbReference>
<protein>
    <recommendedName>
        <fullName evidence="6">Glutathione-dependent peroxiredoxin</fullName>
        <ecNumber evidence="6">1.11.1.27</ecNumber>
    </recommendedName>
</protein>
<dbReference type="InterPro" id="IPR013766">
    <property type="entry name" value="Thioredoxin_domain"/>
</dbReference>
<evidence type="ECO:0000313" key="8">
    <source>
        <dbReference type="EMBL" id="KIQ70849.1"/>
    </source>
</evidence>
<dbReference type="GO" id="GO:0005737">
    <property type="term" value="C:cytoplasm"/>
    <property type="evidence" value="ECO:0007669"/>
    <property type="project" value="TreeGrafter"/>
</dbReference>
<keyword evidence="1 6" id="KW-0575">Peroxidase</keyword>
<comment type="catalytic activity">
    <reaction evidence="6">
        <text>a hydroperoxide + 2 glutathione = an alcohol + glutathione disulfide + H2O</text>
        <dbReference type="Rhea" id="RHEA:62632"/>
        <dbReference type="ChEBI" id="CHEBI:15377"/>
        <dbReference type="ChEBI" id="CHEBI:30879"/>
        <dbReference type="ChEBI" id="CHEBI:35924"/>
        <dbReference type="ChEBI" id="CHEBI:57925"/>
        <dbReference type="ChEBI" id="CHEBI:58297"/>
        <dbReference type="EC" id="1.11.1.27"/>
    </reaction>
</comment>
<dbReference type="GO" id="GO:0045454">
    <property type="term" value="P:cell redox homeostasis"/>
    <property type="evidence" value="ECO:0007669"/>
    <property type="project" value="TreeGrafter"/>
</dbReference>
<evidence type="ECO:0000313" key="9">
    <source>
        <dbReference type="Proteomes" id="UP000035100"/>
    </source>
</evidence>
<dbReference type="EMBL" id="AONG01000003">
    <property type="protein sequence ID" value="KIQ70849.1"/>
    <property type="molecule type" value="Genomic_DNA"/>
</dbReference>
<proteinExistence type="inferred from homology"/>
<dbReference type="InterPro" id="IPR037944">
    <property type="entry name" value="PRX5-like"/>
</dbReference>
<evidence type="ECO:0000256" key="3">
    <source>
        <dbReference type="ARBA" id="ARBA00023002"/>
    </source>
</evidence>
<dbReference type="STRING" id="1123501.Wenmar_00223"/>
<evidence type="ECO:0000259" key="7">
    <source>
        <dbReference type="PROSITE" id="PS51352"/>
    </source>
</evidence>
<keyword evidence="4 6" id="KW-0676">Redox-active center</keyword>
<gene>
    <name evidence="8" type="ORF">Wenmar_00223</name>
</gene>
<keyword evidence="9" id="KW-1185">Reference proteome</keyword>
<dbReference type="PANTHER" id="PTHR10430">
    <property type="entry name" value="PEROXIREDOXIN"/>
    <property type="match status" value="1"/>
</dbReference>
<dbReference type="AlphaFoldDB" id="A0A0D0Q8W2"/>
<comment type="function">
    <text evidence="6">Thiol-specific peroxidase that catalyzes the reduction of hydrogen peroxide and organic hydroperoxides to water and alcohols, respectively. Plays a role in cell protection against oxidative stress by detoxifying peroxides.</text>
</comment>
<organism evidence="8 9">
    <name type="scientific">Wenxinia marina DSM 24838</name>
    <dbReference type="NCBI Taxonomy" id="1123501"/>
    <lineage>
        <taxon>Bacteria</taxon>
        <taxon>Pseudomonadati</taxon>
        <taxon>Pseudomonadota</taxon>
        <taxon>Alphaproteobacteria</taxon>
        <taxon>Rhodobacterales</taxon>
        <taxon>Roseobacteraceae</taxon>
        <taxon>Wenxinia</taxon>
    </lineage>
</organism>
<sequence length="162" mass="17288">MTIDVGDRLPEATFLKIGPEGPQQVTLADLIGTGKAVIFGLPGAYTGTCTTAHVPSFIRTMGRFQEKGVDKVICVAVNDPFVMNAWANETGAKAAGIEMAADASGEFTRAIGMDFTAPPAGFYGRSRRYSMYVENRTVRILNAEESPGMCETSAGETLVEQL</sequence>
<dbReference type="RefSeq" id="WP_018304356.1">
    <property type="nucleotide sequence ID" value="NZ_KB902313.1"/>
</dbReference>
<dbReference type="Gene3D" id="3.40.30.10">
    <property type="entry name" value="Glutaredoxin"/>
    <property type="match status" value="1"/>
</dbReference>
<keyword evidence="3 6" id="KW-0560">Oxidoreductase</keyword>
<dbReference type="Proteomes" id="UP000035100">
    <property type="component" value="Unassembled WGS sequence"/>
</dbReference>
<accession>A0A0D0Q8W2</accession>